<dbReference type="GeneID" id="301977395"/>
<dbReference type="OrthoDB" id="9788236at2"/>
<dbReference type="Gene3D" id="2.10.109.10">
    <property type="entry name" value="Umud Fragment, subunit A"/>
    <property type="match status" value="1"/>
</dbReference>
<dbReference type="SUPFAM" id="SSF51306">
    <property type="entry name" value="LexA/Signal peptidase"/>
    <property type="match status" value="1"/>
</dbReference>
<dbReference type="CDD" id="cd06529">
    <property type="entry name" value="S24_LexA-like"/>
    <property type="match status" value="1"/>
</dbReference>
<dbReference type="PROSITE" id="PS50943">
    <property type="entry name" value="HTH_CROC1"/>
    <property type="match status" value="1"/>
</dbReference>
<proteinExistence type="predicted"/>
<dbReference type="GO" id="GO:0003677">
    <property type="term" value="F:DNA binding"/>
    <property type="evidence" value="ECO:0007669"/>
    <property type="project" value="UniProtKB-KW"/>
</dbReference>
<dbReference type="InterPro" id="IPR015927">
    <property type="entry name" value="Peptidase_S24_S26A/B/C"/>
</dbReference>
<dbReference type="CDD" id="cd00093">
    <property type="entry name" value="HTH_XRE"/>
    <property type="match status" value="1"/>
</dbReference>
<dbReference type="PANTHER" id="PTHR40661:SF3">
    <property type="entry name" value="FELS-1 PROPHAGE TRANSCRIPTIONAL REGULATOR"/>
    <property type="match status" value="1"/>
</dbReference>
<evidence type="ECO:0000256" key="2">
    <source>
        <dbReference type="ARBA" id="ARBA00023125"/>
    </source>
</evidence>
<dbReference type="Pfam" id="PF01381">
    <property type="entry name" value="HTH_3"/>
    <property type="match status" value="1"/>
</dbReference>
<evidence type="ECO:0000256" key="3">
    <source>
        <dbReference type="ARBA" id="ARBA00023163"/>
    </source>
</evidence>
<dbReference type="SUPFAM" id="SSF47413">
    <property type="entry name" value="lambda repressor-like DNA-binding domains"/>
    <property type="match status" value="1"/>
</dbReference>
<dbReference type="AlphaFoldDB" id="A0A1M6YPR6"/>
<keyword evidence="1" id="KW-0805">Transcription regulation</keyword>
<dbReference type="KEGG" id="pts:CUJ90_04330"/>
<dbReference type="Proteomes" id="UP000184395">
    <property type="component" value="Unassembled WGS sequence"/>
</dbReference>
<dbReference type="RefSeq" id="WP_073432749.1">
    <property type="nucleotide sequence ID" value="NZ_CADFGY010000009.1"/>
</dbReference>
<feature type="domain" description="HTH cro/C1-type" evidence="4">
    <location>
        <begin position="7"/>
        <end position="66"/>
    </location>
</feature>
<evidence type="ECO:0000313" key="6">
    <source>
        <dbReference type="Proteomes" id="UP000184395"/>
    </source>
</evidence>
<evidence type="ECO:0000313" key="5">
    <source>
        <dbReference type="EMBL" id="SHL20019.1"/>
    </source>
</evidence>
<dbReference type="InterPro" id="IPR010982">
    <property type="entry name" value="Lambda_DNA-bd_dom_sf"/>
</dbReference>
<evidence type="ECO:0000256" key="1">
    <source>
        <dbReference type="ARBA" id="ARBA00023015"/>
    </source>
</evidence>
<keyword evidence="3" id="KW-0804">Transcription</keyword>
<dbReference type="STRING" id="169427.SAMN05192548_107427"/>
<protein>
    <submittedName>
        <fullName evidence="5">Phage repressor protein C, contains Cro/C1-type HTH and peptisase s24 domains</fullName>
    </submittedName>
</protein>
<dbReference type="EMBL" id="FRAB01000074">
    <property type="protein sequence ID" value="SHL20019.1"/>
    <property type="molecule type" value="Genomic_DNA"/>
</dbReference>
<evidence type="ECO:0000259" key="4">
    <source>
        <dbReference type="PROSITE" id="PS50943"/>
    </source>
</evidence>
<organism evidence="5 6">
    <name type="scientific">Paraburkholderia terricola</name>
    <dbReference type="NCBI Taxonomy" id="169427"/>
    <lineage>
        <taxon>Bacteria</taxon>
        <taxon>Pseudomonadati</taxon>
        <taxon>Pseudomonadota</taxon>
        <taxon>Betaproteobacteria</taxon>
        <taxon>Burkholderiales</taxon>
        <taxon>Burkholderiaceae</taxon>
        <taxon>Paraburkholderia</taxon>
    </lineage>
</organism>
<dbReference type="InterPro" id="IPR039418">
    <property type="entry name" value="LexA-like"/>
</dbReference>
<keyword evidence="2" id="KW-0238">DNA-binding</keyword>
<accession>A0A1M6YPR6</accession>
<dbReference type="InterPro" id="IPR001387">
    <property type="entry name" value="Cro/C1-type_HTH"/>
</dbReference>
<dbReference type="InterPro" id="IPR036286">
    <property type="entry name" value="LexA/Signal_pep-like_sf"/>
</dbReference>
<dbReference type="SMART" id="SM00530">
    <property type="entry name" value="HTH_XRE"/>
    <property type="match status" value="1"/>
</dbReference>
<dbReference type="Gene3D" id="1.10.260.40">
    <property type="entry name" value="lambda repressor-like DNA-binding domains"/>
    <property type="match status" value="1"/>
</dbReference>
<reference evidence="5 6" key="1">
    <citation type="submission" date="2016-11" db="EMBL/GenBank/DDBJ databases">
        <authorList>
            <person name="Jaros S."/>
            <person name="Januszkiewicz K."/>
            <person name="Wedrychowicz H."/>
        </authorList>
    </citation>
    <scope>NUCLEOTIDE SEQUENCE [LARGE SCALE GENOMIC DNA]</scope>
    <source>
        <strain evidence="5 6">LMG 20594</strain>
    </source>
</reference>
<name>A0A1M6YPR6_9BURK</name>
<sequence>MNLAHNLRRAREALGLSQADLAQEATKLSQKPISQQYINNIETGKSLRPRELDAIARVLGVTSARLTFGEVQADGGESAERQEQKGGVLVWETPEDLPEDSERVWIDKYEYHFSAGNGAIQWEVREKKALPFNMSFFRSIGSKPQDCKLLVVRGDSMEPFLFHRDVFMIDEAKTRVSDGGIYAVHFEDEALVKQVFKESGGGVRLHSYNPAFPDRFIPATEMGLLRIVGKLVYRSGAGPAT</sequence>
<dbReference type="PANTHER" id="PTHR40661">
    <property type="match status" value="1"/>
</dbReference>
<dbReference type="Pfam" id="PF00717">
    <property type="entry name" value="Peptidase_S24"/>
    <property type="match status" value="1"/>
</dbReference>
<gene>
    <name evidence="5" type="ORF">SAMN05192548_107427</name>
</gene>